<dbReference type="EMBL" id="JAEUBE010000295">
    <property type="protein sequence ID" value="KAH3666198.1"/>
    <property type="molecule type" value="Genomic_DNA"/>
</dbReference>
<evidence type="ECO:0000259" key="2">
    <source>
        <dbReference type="Pfam" id="PF00551"/>
    </source>
</evidence>
<dbReference type="PANTHER" id="PTHR11138">
    <property type="entry name" value="METHIONYL-TRNA FORMYLTRANSFERASE"/>
    <property type="match status" value="1"/>
</dbReference>
<name>A0A9P8T4Q2_9ASCO</name>
<dbReference type="GeneID" id="70236352"/>
<dbReference type="InterPro" id="IPR036477">
    <property type="entry name" value="Formyl_transf_N_sf"/>
</dbReference>
<dbReference type="GO" id="GO:0005739">
    <property type="term" value="C:mitochondrion"/>
    <property type="evidence" value="ECO:0007669"/>
    <property type="project" value="TreeGrafter"/>
</dbReference>
<dbReference type="InterPro" id="IPR002376">
    <property type="entry name" value="Formyl_transf_N"/>
</dbReference>
<gene>
    <name evidence="3" type="ORF">OGAPHI_004387</name>
</gene>
<sequence>MLKIAYFGSDLFSINVLLRLLPSYHANITVVTREAKLSGRGMKSYKEPALVHFAQQTQLPLLRADSRHQFDALAGKFDLCIAVSYGKLIPGSFLETLRFPGLNVHPSLLPSFSGPAPIQRALLSHQPYTGVSIQTLDKKHFDRGNILLQEKYPIARDETLFSLIDRLGTKGGQLLKHVLDNKLYDSSVQPYITPTEPFSHAAKIQPQEKLINWHSYTTEHLIRRENTLGPLYTKIAAVSRTGEHGSKRVYLPNLRPAMRLPDLTQPGQFALHDDKLVVATADGAVECAGAKVAGFPEEKPAKFLSSMKKRAGTVSSQFL</sequence>
<feature type="domain" description="Formyl transferase N-terminal" evidence="2">
    <location>
        <begin position="15"/>
        <end position="178"/>
    </location>
</feature>
<dbReference type="CDD" id="cd08646">
    <property type="entry name" value="FMT_core_Met-tRNA-FMT_N"/>
    <property type="match status" value="1"/>
</dbReference>
<keyword evidence="4" id="KW-1185">Reference proteome</keyword>
<accession>A0A9P8T4Q2</accession>
<comment type="caution">
    <text evidence="3">The sequence shown here is derived from an EMBL/GenBank/DDBJ whole genome shotgun (WGS) entry which is preliminary data.</text>
</comment>
<dbReference type="RefSeq" id="XP_046061402.1">
    <property type="nucleotide sequence ID" value="XM_046205459.1"/>
</dbReference>
<evidence type="ECO:0000313" key="4">
    <source>
        <dbReference type="Proteomes" id="UP000769157"/>
    </source>
</evidence>
<dbReference type="Proteomes" id="UP000769157">
    <property type="component" value="Unassembled WGS sequence"/>
</dbReference>
<dbReference type="OrthoDB" id="10268103at2759"/>
<dbReference type="SUPFAM" id="SSF53328">
    <property type="entry name" value="Formyltransferase"/>
    <property type="match status" value="1"/>
</dbReference>
<reference evidence="3" key="2">
    <citation type="submission" date="2021-01" db="EMBL/GenBank/DDBJ databases">
        <authorList>
            <person name="Schikora-Tamarit M.A."/>
        </authorList>
    </citation>
    <scope>NUCLEOTIDE SEQUENCE</scope>
    <source>
        <strain evidence="3">CBS6075</strain>
    </source>
</reference>
<protein>
    <recommendedName>
        <fullName evidence="1">methionyl-tRNA formyltransferase</fullName>
        <ecNumber evidence="1">2.1.2.9</ecNumber>
    </recommendedName>
</protein>
<dbReference type="Pfam" id="PF00551">
    <property type="entry name" value="Formyl_trans_N"/>
    <property type="match status" value="1"/>
</dbReference>
<dbReference type="AlphaFoldDB" id="A0A9P8T4Q2"/>
<dbReference type="GO" id="GO:0004479">
    <property type="term" value="F:methionyl-tRNA formyltransferase activity"/>
    <property type="evidence" value="ECO:0007669"/>
    <property type="project" value="UniProtKB-EC"/>
</dbReference>
<organism evidence="3 4">
    <name type="scientific">Ogataea philodendri</name>
    <dbReference type="NCBI Taxonomy" id="1378263"/>
    <lineage>
        <taxon>Eukaryota</taxon>
        <taxon>Fungi</taxon>
        <taxon>Dikarya</taxon>
        <taxon>Ascomycota</taxon>
        <taxon>Saccharomycotina</taxon>
        <taxon>Pichiomycetes</taxon>
        <taxon>Pichiales</taxon>
        <taxon>Pichiaceae</taxon>
        <taxon>Ogataea</taxon>
    </lineage>
</organism>
<dbReference type="EC" id="2.1.2.9" evidence="1"/>
<dbReference type="Gene3D" id="3.40.50.12230">
    <property type="match status" value="1"/>
</dbReference>
<proteinExistence type="predicted"/>
<evidence type="ECO:0000313" key="3">
    <source>
        <dbReference type="EMBL" id="KAH3666198.1"/>
    </source>
</evidence>
<dbReference type="InterPro" id="IPR041711">
    <property type="entry name" value="Met-tRNA-FMT_N"/>
</dbReference>
<evidence type="ECO:0000256" key="1">
    <source>
        <dbReference type="ARBA" id="ARBA00012261"/>
    </source>
</evidence>
<reference evidence="3" key="1">
    <citation type="journal article" date="2021" name="Open Biol.">
        <title>Shared evolutionary footprints suggest mitochondrial oxidative damage underlies multiple complex I losses in fungi.</title>
        <authorList>
            <person name="Schikora-Tamarit M.A."/>
            <person name="Marcet-Houben M."/>
            <person name="Nosek J."/>
            <person name="Gabaldon T."/>
        </authorList>
    </citation>
    <scope>NUCLEOTIDE SEQUENCE</scope>
    <source>
        <strain evidence="3">CBS6075</strain>
    </source>
</reference>
<dbReference type="PANTHER" id="PTHR11138:SF5">
    <property type="entry name" value="METHIONYL-TRNA FORMYLTRANSFERASE, MITOCHONDRIAL"/>
    <property type="match status" value="1"/>
</dbReference>